<dbReference type="Pfam" id="PF03720">
    <property type="entry name" value="UDPG_MGDP_dh_C"/>
    <property type="match status" value="1"/>
</dbReference>
<feature type="binding site" evidence="10">
    <location>
        <position position="40"/>
    </location>
    <ligand>
        <name>NAD(+)</name>
        <dbReference type="ChEBI" id="CHEBI:57540"/>
    </ligand>
</feature>
<evidence type="ECO:0000256" key="5">
    <source>
        <dbReference type="ARBA" id="ARBA00023027"/>
    </source>
</evidence>
<dbReference type="PANTHER" id="PTHR43750">
    <property type="entry name" value="UDP-GLUCOSE 6-DEHYDROGENASE TUAD"/>
    <property type="match status" value="1"/>
</dbReference>
<dbReference type="GO" id="GO:0051287">
    <property type="term" value="F:NAD binding"/>
    <property type="evidence" value="ECO:0007669"/>
    <property type="project" value="InterPro"/>
</dbReference>
<evidence type="ECO:0000256" key="3">
    <source>
        <dbReference type="ARBA" id="ARBA00012954"/>
    </source>
</evidence>
<feature type="binding site" evidence="10">
    <location>
        <position position="124"/>
    </location>
    <ligand>
        <name>NAD(+)</name>
        <dbReference type="ChEBI" id="CHEBI:57540"/>
    </ligand>
</feature>
<dbReference type="SUPFAM" id="SSF51735">
    <property type="entry name" value="NAD(P)-binding Rossmann-fold domains"/>
    <property type="match status" value="1"/>
</dbReference>
<dbReference type="Gene3D" id="1.10.1040.10">
    <property type="entry name" value="N-(1-d-carboxylethyl)-l-norvaline Dehydrogenase, domain 2"/>
    <property type="match status" value="1"/>
</dbReference>
<feature type="binding site" evidence="9">
    <location>
        <begin position="163"/>
        <end position="166"/>
    </location>
    <ligand>
        <name>substrate</name>
    </ligand>
</feature>
<feature type="binding site" evidence="9">
    <location>
        <position position="365"/>
    </location>
    <ligand>
        <name>substrate</name>
    </ligand>
</feature>
<dbReference type="InterPro" id="IPR036220">
    <property type="entry name" value="UDP-Glc/GDP-Man_DH_C_sf"/>
</dbReference>
<dbReference type="PANTHER" id="PTHR43750:SF2">
    <property type="entry name" value="UDP-GLUCOSE 6-DEHYDROGENASE"/>
    <property type="match status" value="1"/>
</dbReference>
<dbReference type="GO" id="GO:0003979">
    <property type="term" value="F:UDP-glucose 6-dehydrogenase activity"/>
    <property type="evidence" value="ECO:0007669"/>
    <property type="project" value="UniProtKB-EC"/>
</dbReference>
<dbReference type="EMBL" id="QSOF01000016">
    <property type="protein sequence ID" value="RGI74919.1"/>
    <property type="molecule type" value="Genomic_DNA"/>
</dbReference>
<feature type="binding site" evidence="10">
    <location>
        <position position="372"/>
    </location>
    <ligand>
        <name>NAD(+)</name>
        <dbReference type="ChEBI" id="CHEBI:57540"/>
    </ligand>
</feature>
<dbReference type="EC" id="1.1.1.22" evidence="3 7"/>
<dbReference type="InterPro" id="IPR014027">
    <property type="entry name" value="UDP-Glc/GDP-Man_DH_C"/>
</dbReference>
<feature type="domain" description="UDP-glucose/GDP-mannose dehydrogenase C-terminal" evidence="11">
    <location>
        <begin position="358"/>
        <end position="446"/>
    </location>
</feature>
<dbReference type="InterPro" id="IPR014026">
    <property type="entry name" value="UDP-Glc/GDP-Man_DH_dimer"/>
</dbReference>
<gene>
    <name evidence="12" type="ORF">DXD90_11975</name>
</gene>
<dbReference type="SUPFAM" id="SSF48179">
    <property type="entry name" value="6-phosphogluconate dehydrogenase C-terminal domain-like"/>
    <property type="match status" value="1"/>
</dbReference>
<dbReference type="InterPro" id="IPR008927">
    <property type="entry name" value="6-PGluconate_DH-like_C_sf"/>
</dbReference>
<dbReference type="GO" id="GO:0000271">
    <property type="term" value="P:polysaccharide biosynthetic process"/>
    <property type="evidence" value="ECO:0007669"/>
    <property type="project" value="InterPro"/>
</dbReference>
<evidence type="ECO:0000259" key="11">
    <source>
        <dbReference type="SMART" id="SM00984"/>
    </source>
</evidence>
<dbReference type="PIRSF" id="PIRSF000124">
    <property type="entry name" value="UDPglc_GDPman_dh"/>
    <property type="match status" value="1"/>
</dbReference>
<feature type="binding site" evidence="10">
    <location>
        <position position="166"/>
    </location>
    <ligand>
        <name>NAD(+)</name>
        <dbReference type="ChEBI" id="CHEBI:57540"/>
    </ligand>
</feature>
<comment type="catalytic activity">
    <reaction evidence="6 7">
        <text>UDP-alpha-D-glucose + 2 NAD(+) + H2O = UDP-alpha-D-glucuronate + 2 NADH + 3 H(+)</text>
        <dbReference type="Rhea" id="RHEA:23596"/>
        <dbReference type="ChEBI" id="CHEBI:15377"/>
        <dbReference type="ChEBI" id="CHEBI:15378"/>
        <dbReference type="ChEBI" id="CHEBI:57540"/>
        <dbReference type="ChEBI" id="CHEBI:57945"/>
        <dbReference type="ChEBI" id="CHEBI:58052"/>
        <dbReference type="ChEBI" id="CHEBI:58885"/>
        <dbReference type="EC" id="1.1.1.22"/>
    </reaction>
</comment>
<feature type="binding site" evidence="9">
    <location>
        <begin position="285"/>
        <end position="289"/>
    </location>
    <ligand>
        <name>substrate</name>
    </ligand>
</feature>
<dbReference type="Pfam" id="PF03721">
    <property type="entry name" value="UDPG_MGDP_dh_N"/>
    <property type="match status" value="1"/>
</dbReference>
<dbReference type="UniPathway" id="UPA00038">
    <property type="reaction ID" value="UER00491"/>
</dbReference>
<organism evidence="12 13">
    <name type="scientific">Bacteroides uniformis</name>
    <dbReference type="NCBI Taxonomy" id="820"/>
    <lineage>
        <taxon>Bacteria</taxon>
        <taxon>Pseudomonadati</taxon>
        <taxon>Bacteroidota</taxon>
        <taxon>Bacteroidia</taxon>
        <taxon>Bacteroidales</taxon>
        <taxon>Bacteroidaceae</taxon>
        <taxon>Bacteroides</taxon>
    </lineage>
</organism>
<dbReference type="InterPro" id="IPR013328">
    <property type="entry name" value="6PGD_dom2"/>
</dbReference>
<evidence type="ECO:0000256" key="9">
    <source>
        <dbReference type="PIRSR" id="PIRSR500134-2"/>
    </source>
</evidence>
<comment type="caution">
    <text evidence="12">The sequence shown here is derived from an EMBL/GenBank/DDBJ whole genome shotgun (WGS) entry which is preliminary data.</text>
</comment>
<keyword evidence="4 7" id="KW-0560">Oxidoreductase</keyword>
<dbReference type="InterPro" id="IPR001732">
    <property type="entry name" value="UDP-Glc/GDP-Man_DH_N"/>
</dbReference>
<reference evidence="12 13" key="1">
    <citation type="submission" date="2018-08" db="EMBL/GenBank/DDBJ databases">
        <title>A genome reference for cultivated species of the human gut microbiota.</title>
        <authorList>
            <person name="Zou Y."/>
            <person name="Xue W."/>
            <person name="Luo G."/>
        </authorList>
    </citation>
    <scope>NUCLEOTIDE SEQUENCE [LARGE SCALE GENOMIC DNA]</scope>
    <source>
        <strain evidence="12 13">TM10-17</strain>
    </source>
</reference>
<dbReference type="Pfam" id="PF00984">
    <property type="entry name" value="UDPG_MGDP_dh"/>
    <property type="match status" value="1"/>
</dbReference>
<evidence type="ECO:0000256" key="1">
    <source>
        <dbReference type="ARBA" id="ARBA00004701"/>
    </source>
</evidence>
<feature type="active site" description="Nucleophile" evidence="8">
    <location>
        <position position="296"/>
    </location>
</feature>
<feature type="binding site" evidence="9">
    <location>
        <position position="447"/>
    </location>
    <ligand>
        <name>substrate</name>
    </ligand>
</feature>
<dbReference type="RefSeq" id="WP_117963437.1">
    <property type="nucleotide sequence ID" value="NZ_JADNFT010000009.1"/>
</dbReference>
<evidence type="ECO:0000256" key="8">
    <source>
        <dbReference type="PIRSR" id="PIRSR500134-1"/>
    </source>
</evidence>
<dbReference type="InterPro" id="IPR017476">
    <property type="entry name" value="UDP-Glc/GDP-Man"/>
</dbReference>
<dbReference type="PIRSF" id="PIRSF500134">
    <property type="entry name" value="UDPglc_DH_bac"/>
    <property type="match status" value="1"/>
</dbReference>
<feature type="binding site" evidence="9">
    <location>
        <position position="364"/>
    </location>
    <ligand>
        <name>substrate</name>
    </ligand>
</feature>
<feature type="binding site" evidence="10">
    <location>
        <position position="35"/>
    </location>
    <ligand>
        <name>NAD(+)</name>
        <dbReference type="ChEBI" id="CHEBI:57540"/>
    </ligand>
</feature>
<evidence type="ECO:0000313" key="13">
    <source>
        <dbReference type="Proteomes" id="UP000263754"/>
    </source>
</evidence>
<dbReference type="Gene3D" id="3.40.50.720">
    <property type="entry name" value="NAD(P)-binding Rossmann-like Domain"/>
    <property type="match status" value="2"/>
</dbReference>
<dbReference type="GO" id="GO:0006065">
    <property type="term" value="P:UDP-glucuronate biosynthetic process"/>
    <property type="evidence" value="ECO:0007669"/>
    <property type="project" value="UniProtKB-UniPathway"/>
</dbReference>
<evidence type="ECO:0000256" key="7">
    <source>
        <dbReference type="PIRNR" id="PIRNR000124"/>
    </source>
</evidence>
<dbReference type="SMART" id="SM00984">
    <property type="entry name" value="UDPG_MGDP_dh_C"/>
    <property type="match status" value="1"/>
</dbReference>
<evidence type="ECO:0000256" key="4">
    <source>
        <dbReference type="ARBA" id="ARBA00023002"/>
    </source>
</evidence>
<evidence type="ECO:0000313" key="12">
    <source>
        <dbReference type="EMBL" id="RGI74919.1"/>
    </source>
</evidence>
<proteinExistence type="inferred from homology"/>
<dbReference type="InterPro" id="IPR036291">
    <property type="entry name" value="NAD(P)-bd_dom_sf"/>
</dbReference>
<dbReference type="InterPro" id="IPR028357">
    <property type="entry name" value="UDPglc_DH_bac"/>
</dbReference>
<feature type="binding site" evidence="9">
    <location>
        <position position="240"/>
    </location>
    <ligand>
        <name>substrate</name>
    </ligand>
</feature>
<feature type="binding site" evidence="9">
    <location>
        <position position="293"/>
    </location>
    <ligand>
        <name>substrate</name>
    </ligand>
</feature>
<comment type="similarity">
    <text evidence="2 7">Belongs to the UDP-glucose/GDP-mannose dehydrogenase family.</text>
</comment>
<dbReference type="Proteomes" id="UP000263754">
    <property type="component" value="Unassembled WGS sequence"/>
</dbReference>
<evidence type="ECO:0000256" key="6">
    <source>
        <dbReference type="ARBA" id="ARBA00047473"/>
    </source>
</evidence>
<dbReference type="AlphaFoldDB" id="A0A374MTY8"/>
<sequence>MRNFEDLQIAVAGTGYVGLSIATLLSQHHKVTAVDVISEKVEKINNRISPIQDEYIEKYFAEKELNLTATLDGASAYKDADFVVIAAPTNYDPAKNFFDTHHIEDVIDLVLSVNPEATMVIKSTIPVGYCRSLYVKYAQKFAQMPPLADGKRREFRLLFSPEFLRESKALEDNLYPSRIIVGYPKMMSAEWEEENEAIRKIQGNHMKESAEIFAKLLQEGAIKENIDTLFMGLKEAEAVKLFANTYLALRVSYFNELDTYAEVKGLDSAAIIQGIGLDPRIGTHYNNPSFGYGGYCLPKDTKQLLANYADVPQNMMTAIVESNRTRKDYIADAVLRKAGYYNENAVWDANKEHECVVGVYRLTMKSNSDNFRQSAIQGIMKRIKAKGAEVIVYEPTLENGTSFFGSQVVNNLYEFKQKSKAIIANRYDSCLDDVLEKVYTRDIFKRD</sequence>
<comment type="pathway">
    <text evidence="1">Nucleotide-sugar biosynthesis; UDP-alpha-D-glucuronate biosynthesis; UDP-alpha-D-glucuronate from UDP-alpha-D-glucose: step 1/1.</text>
</comment>
<accession>A0A374MTY8</accession>
<name>A0A374MTY8_BACUN</name>
<dbReference type="SUPFAM" id="SSF52413">
    <property type="entry name" value="UDP-glucose/GDP-mannose dehydrogenase C-terminal domain"/>
    <property type="match status" value="1"/>
</dbReference>
<protein>
    <recommendedName>
        <fullName evidence="3 7">UDP-glucose 6-dehydrogenase</fullName>
        <ecNumber evidence="3 7">1.1.1.22</ecNumber>
    </recommendedName>
</protein>
<feature type="binding site" evidence="10">
    <location>
        <position position="89"/>
    </location>
    <ligand>
        <name>NAD(+)</name>
        <dbReference type="ChEBI" id="CHEBI:57540"/>
    </ligand>
</feature>
<evidence type="ECO:0000256" key="2">
    <source>
        <dbReference type="ARBA" id="ARBA00006601"/>
    </source>
</evidence>
<keyword evidence="5 7" id="KW-0520">NAD</keyword>
<feature type="binding site" evidence="10">
    <location>
        <position position="299"/>
    </location>
    <ligand>
        <name>NAD(+)</name>
        <dbReference type="ChEBI" id="CHEBI:57540"/>
    </ligand>
</feature>
<evidence type="ECO:0000256" key="10">
    <source>
        <dbReference type="PIRSR" id="PIRSR500134-3"/>
    </source>
</evidence>